<keyword evidence="1" id="KW-0670">Pyruvate</keyword>
<dbReference type="Gene3D" id="3.30.429.10">
    <property type="entry name" value="Macrophage Migration Inhibitory Factor"/>
    <property type="match status" value="2"/>
</dbReference>
<gene>
    <name evidence="1" type="ORF">HNP48_005445</name>
</gene>
<evidence type="ECO:0000313" key="2">
    <source>
        <dbReference type="Proteomes" id="UP000575083"/>
    </source>
</evidence>
<proteinExistence type="predicted"/>
<sequence>MPNILVKIPKGSFPGEHRRLLARGITAAATAAEQMPPDDPAAQALCWVLVEEVDAGLWTCGGADTTALLLPCLAIVHVPQGVLDEGARGRYAQQMHQAFVQAMPADDARRLATSTLVQEVPDGHWGANGRLWHLADFTRAAGYAHLQHLLAPGAPAAA</sequence>
<comment type="caution">
    <text evidence="1">The sequence shown here is derived from an EMBL/GenBank/DDBJ whole genome shotgun (WGS) entry which is preliminary data.</text>
</comment>
<dbReference type="InterPro" id="IPR014347">
    <property type="entry name" value="Tautomerase/MIF_sf"/>
</dbReference>
<dbReference type="RefSeq" id="WP_184863025.1">
    <property type="nucleotide sequence ID" value="NZ_JACHLK010000014.1"/>
</dbReference>
<dbReference type="AlphaFoldDB" id="A0A7X0PJH5"/>
<protein>
    <submittedName>
        <fullName evidence="1">Phenylpyruvate tautomerase PptA (4-oxalocrotonate tautomerase family)</fullName>
    </submittedName>
</protein>
<reference evidence="1 2" key="1">
    <citation type="submission" date="2020-08" db="EMBL/GenBank/DDBJ databases">
        <title>Functional genomics of gut bacteria from endangered species of beetles.</title>
        <authorList>
            <person name="Carlos-Shanley C."/>
        </authorList>
    </citation>
    <scope>NUCLEOTIDE SEQUENCE [LARGE SCALE GENOMIC DNA]</scope>
    <source>
        <strain evidence="1 2">S00198</strain>
    </source>
</reference>
<keyword evidence="2" id="KW-1185">Reference proteome</keyword>
<name>A0A7X0PJH5_9BURK</name>
<evidence type="ECO:0000313" key="1">
    <source>
        <dbReference type="EMBL" id="MBB6562729.1"/>
    </source>
</evidence>
<dbReference type="EMBL" id="JACHLK010000014">
    <property type="protein sequence ID" value="MBB6562729.1"/>
    <property type="molecule type" value="Genomic_DNA"/>
</dbReference>
<organism evidence="1 2">
    <name type="scientific">Acidovorax soli</name>
    <dbReference type="NCBI Taxonomy" id="592050"/>
    <lineage>
        <taxon>Bacteria</taxon>
        <taxon>Pseudomonadati</taxon>
        <taxon>Pseudomonadota</taxon>
        <taxon>Betaproteobacteria</taxon>
        <taxon>Burkholderiales</taxon>
        <taxon>Comamonadaceae</taxon>
        <taxon>Acidovorax</taxon>
    </lineage>
</organism>
<accession>A0A7X0PJH5</accession>
<dbReference type="Proteomes" id="UP000575083">
    <property type="component" value="Unassembled WGS sequence"/>
</dbReference>